<feature type="compositionally biased region" description="Low complexity" evidence="1">
    <location>
        <begin position="476"/>
        <end position="490"/>
    </location>
</feature>
<dbReference type="Proteomes" id="UP000050761">
    <property type="component" value="Unassembled WGS sequence"/>
</dbReference>
<feature type="compositionally biased region" description="Polar residues" evidence="1">
    <location>
        <begin position="294"/>
        <end position="303"/>
    </location>
</feature>
<feature type="compositionally biased region" description="Polar residues" evidence="1">
    <location>
        <begin position="184"/>
        <end position="195"/>
    </location>
</feature>
<sequence>MLLLLLLLRQNLPKTLVKEWHRTALERCLIKMLFIEDLSRLAMFGKQRTVLRRSQIREPPPAAAPSPVVSAQSKRDTPSRPGHPTSGGTVTAPLVRRNEAVASVRTRLTPTCVRERNTQFRIAGRTEVNRAGPARVNPGAEGVANQTAQAQEREGAVARQANKPVAGPITRARSKELESRTAPKHTQQTRGAVGSSTNVISSIASGVAQLRVGTERLARDRAPRTNTSSTSASLRANPVRVAPRTDAATGELLSGAPIPSQTEFCRELHKRVSSLGPTDRGTSSTPKEHDLAPSGTSARNGQSDARRHLPLAAAAGGSSVTRPNLARPPTSVRSSSVTRPAPRPSTATRASSVPRAPSVTHSASSNLPRAPSVTRPRAPSVTRPVIPEPLTSHRATPRTCAPQCASRVVPARAPVTSSGIAASSARGTPSLSSVRRSGNLPPAGPRASVIRITPAKRGAGDGTPSRGFRSDLRRYPAPTATSTCTTAGSPRTLTADEQRAMVNRLAVPKSSTASMRTPQRVIQATTHGISCSKMRSRSTSVARRPVSVQSNADVPSSSRAHLFAPPVDRNIISSGPVAQSESASEC</sequence>
<organism evidence="3">
    <name type="scientific">Heligmosomoides polygyrus</name>
    <name type="common">Parasitic roundworm</name>
    <dbReference type="NCBI Taxonomy" id="6339"/>
    <lineage>
        <taxon>Eukaryota</taxon>
        <taxon>Metazoa</taxon>
        <taxon>Ecdysozoa</taxon>
        <taxon>Nematoda</taxon>
        <taxon>Chromadorea</taxon>
        <taxon>Rhabditida</taxon>
        <taxon>Rhabditina</taxon>
        <taxon>Rhabditomorpha</taxon>
        <taxon>Strongyloidea</taxon>
        <taxon>Heligmosomidae</taxon>
        <taxon>Heligmosomoides</taxon>
    </lineage>
</organism>
<dbReference type="AlphaFoldDB" id="A0A3P7XJI8"/>
<feature type="compositionally biased region" description="Polar residues" evidence="1">
    <location>
        <begin position="224"/>
        <end position="234"/>
    </location>
</feature>
<dbReference type="OrthoDB" id="5874076at2759"/>
<protein>
    <submittedName>
        <fullName evidence="3 5">Uncharacterized protein</fullName>
    </submittedName>
</protein>
<feature type="compositionally biased region" description="Polar residues" evidence="1">
    <location>
        <begin position="415"/>
        <end position="436"/>
    </location>
</feature>
<feature type="region of interest" description="Disordered" evidence="1">
    <location>
        <begin position="214"/>
        <end position="242"/>
    </location>
</feature>
<feature type="chain" id="PRO_5044596500" evidence="2">
    <location>
        <begin position="18"/>
        <end position="586"/>
    </location>
</feature>
<name>A0A3P7XJI8_HELPZ</name>
<feature type="region of interest" description="Disordered" evidence="1">
    <location>
        <begin position="173"/>
        <end position="195"/>
    </location>
</feature>
<accession>A0A3P7XJI8</accession>
<gene>
    <name evidence="3" type="ORF">HPBE_LOCUS8008</name>
</gene>
<feature type="compositionally biased region" description="Polar residues" evidence="1">
    <location>
        <begin position="537"/>
        <end position="559"/>
    </location>
</feature>
<feature type="region of interest" description="Disordered" evidence="1">
    <location>
        <begin position="52"/>
        <end position="91"/>
    </location>
</feature>
<evidence type="ECO:0000313" key="3">
    <source>
        <dbReference type="EMBL" id="VDO74500.1"/>
    </source>
</evidence>
<reference evidence="3 4" key="1">
    <citation type="submission" date="2018-11" db="EMBL/GenBank/DDBJ databases">
        <authorList>
            <consortium name="Pathogen Informatics"/>
        </authorList>
    </citation>
    <scope>NUCLEOTIDE SEQUENCE [LARGE SCALE GENOMIC DNA]</scope>
</reference>
<evidence type="ECO:0000313" key="4">
    <source>
        <dbReference type="Proteomes" id="UP000050761"/>
    </source>
</evidence>
<dbReference type="WBParaSite" id="HPBE_0000800701-mRNA-1">
    <property type="protein sequence ID" value="HPBE_0000800701-mRNA-1"/>
    <property type="gene ID" value="HPBE_0000800701"/>
</dbReference>
<feature type="region of interest" description="Disordered" evidence="1">
    <location>
        <begin position="534"/>
        <end position="586"/>
    </location>
</feature>
<feature type="compositionally biased region" description="Polar residues" evidence="1">
    <location>
        <begin position="571"/>
        <end position="586"/>
    </location>
</feature>
<dbReference type="EMBL" id="UZAH01026029">
    <property type="protein sequence ID" value="VDO74500.1"/>
    <property type="molecule type" value="Genomic_DNA"/>
</dbReference>
<reference evidence="5" key="2">
    <citation type="submission" date="2019-09" db="UniProtKB">
        <authorList>
            <consortium name="WormBaseParasite"/>
        </authorList>
    </citation>
    <scope>IDENTIFICATION</scope>
</reference>
<feature type="region of interest" description="Disordered" evidence="1">
    <location>
        <begin position="273"/>
        <end position="490"/>
    </location>
</feature>
<feature type="compositionally biased region" description="Basic and acidic residues" evidence="1">
    <location>
        <begin position="214"/>
        <end position="223"/>
    </location>
</feature>
<keyword evidence="4" id="KW-1185">Reference proteome</keyword>
<evidence type="ECO:0000256" key="1">
    <source>
        <dbReference type="SAM" id="MobiDB-lite"/>
    </source>
</evidence>
<keyword evidence="2" id="KW-0732">Signal</keyword>
<evidence type="ECO:0000256" key="2">
    <source>
        <dbReference type="SAM" id="SignalP"/>
    </source>
</evidence>
<evidence type="ECO:0000313" key="5">
    <source>
        <dbReference type="WBParaSite" id="HPBE_0000800701-mRNA-1"/>
    </source>
</evidence>
<feature type="signal peptide" evidence="2">
    <location>
        <begin position="1"/>
        <end position="17"/>
    </location>
</feature>
<proteinExistence type="predicted"/>